<feature type="compositionally biased region" description="Gly residues" evidence="1">
    <location>
        <begin position="17"/>
        <end position="27"/>
    </location>
</feature>
<feature type="region of interest" description="Disordered" evidence="1">
    <location>
        <begin position="1"/>
        <end position="33"/>
    </location>
</feature>
<evidence type="ECO:0000313" key="3">
    <source>
        <dbReference type="Proteomes" id="UP000527355"/>
    </source>
</evidence>
<proteinExistence type="predicted"/>
<reference evidence="2 3" key="1">
    <citation type="journal article" date="2020" name="Nature">
        <title>Six reference-quality genomes reveal evolution of bat adaptations.</title>
        <authorList>
            <person name="Jebb D."/>
            <person name="Huang Z."/>
            <person name="Pippel M."/>
            <person name="Hughes G.M."/>
            <person name="Lavrichenko K."/>
            <person name="Devanna P."/>
            <person name="Winkler S."/>
            <person name="Jermiin L.S."/>
            <person name="Skirmuntt E.C."/>
            <person name="Katzourakis A."/>
            <person name="Burkitt-Gray L."/>
            <person name="Ray D.A."/>
            <person name="Sullivan K.A.M."/>
            <person name="Roscito J.G."/>
            <person name="Kirilenko B.M."/>
            <person name="Davalos L.M."/>
            <person name="Corthals A.P."/>
            <person name="Power M.L."/>
            <person name="Jones G."/>
            <person name="Ransome R.D."/>
            <person name="Dechmann D.K.N."/>
            <person name="Locatelli A.G."/>
            <person name="Puechmaille S.J."/>
            <person name="Fedrigo O."/>
            <person name="Jarvis E.D."/>
            <person name="Hiller M."/>
            <person name="Vernes S.C."/>
            <person name="Myers E.W."/>
            <person name="Teeling E.C."/>
        </authorList>
    </citation>
    <scope>NUCLEOTIDE SEQUENCE [LARGE SCALE GENOMIC DNA]</scope>
    <source>
        <strain evidence="2">MMyoMyo1</strain>
        <tissue evidence="2">Flight muscle</tissue>
    </source>
</reference>
<evidence type="ECO:0000256" key="1">
    <source>
        <dbReference type="SAM" id="MobiDB-lite"/>
    </source>
</evidence>
<protein>
    <submittedName>
        <fullName evidence="2">Uncharacterized protein</fullName>
    </submittedName>
</protein>
<dbReference type="Proteomes" id="UP000527355">
    <property type="component" value="Unassembled WGS sequence"/>
</dbReference>
<dbReference type="AlphaFoldDB" id="A0A7J7XH83"/>
<accession>A0A7J7XH83</accession>
<evidence type="ECO:0000313" key="2">
    <source>
        <dbReference type="EMBL" id="KAF6349029.1"/>
    </source>
</evidence>
<keyword evidence="3" id="KW-1185">Reference proteome</keyword>
<sequence>MELCTGKPHWVPREGSPVGGSPGGQPGRGRVTMPCGRWERAVRPPSSARVPLLGTDQKGPLVFVLGCETPSSREWETVCRAHCLRFQTKPSVTASREGHKAPILRPLRSSGCCVLSCHRLVRGAGAAKGLGEGRGPSAR</sequence>
<name>A0A7J7XH83_MYOMY</name>
<dbReference type="EMBL" id="JABWUV010000006">
    <property type="protein sequence ID" value="KAF6349029.1"/>
    <property type="molecule type" value="Genomic_DNA"/>
</dbReference>
<organism evidence="2 3">
    <name type="scientific">Myotis myotis</name>
    <name type="common">Greater mouse-eared bat</name>
    <name type="synonym">Vespertilio myotis</name>
    <dbReference type="NCBI Taxonomy" id="51298"/>
    <lineage>
        <taxon>Eukaryota</taxon>
        <taxon>Metazoa</taxon>
        <taxon>Chordata</taxon>
        <taxon>Craniata</taxon>
        <taxon>Vertebrata</taxon>
        <taxon>Euteleostomi</taxon>
        <taxon>Mammalia</taxon>
        <taxon>Eutheria</taxon>
        <taxon>Laurasiatheria</taxon>
        <taxon>Chiroptera</taxon>
        <taxon>Yangochiroptera</taxon>
        <taxon>Vespertilionidae</taxon>
        <taxon>Myotis</taxon>
    </lineage>
</organism>
<comment type="caution">
    <text evidence="2">The sequence shown here is derived from an EMBL/GenBank/DDBJ whole genome shotgun (WGS) entry which is preliminary data.</text>
</comment>
<gene>
    <name evidence="2" type="ORF">mMyoMyo1_011616</name>
</gene>